<evidence type="ECO:0000256" key="4">
    <source>
        <dbReference type="ARBA" id="ARBA00022692"/>
    </source>
</evidence>
<evidence type="ECO:0000256" key="6">
    <source>
        <dbReference type="ARBA" id="ARBA00023136"/>
    </source>
</evidence>
<keyword evidence="6 7" id="KW-0472">Membrane</keyword>
<sequence>MMRIPPRVRILLAIATNLAATVWVVAHLLVFKQIFFQHSGIAITQTQVAELFDGEGETRRQLIPKIIHQVFHNWHDPGNDTLPSDWQDVRQTCIDTNPGWEYKLWTEATSRDFIETEYPWFLRTYDRYRYPVQRVDAVRYFLLMHYGGIYLDLDNGCKADLTPLLYYPLWVTDGGRGALSNNILASRPHHPYWTRITSSLMRWDYNWIFPYVTISYASGQWFETAIWEEYHRLLPLPQKNTELEHRLYRLMMDDREGADPWVFFTQARGGTWANWDNRLFLLIGDHLFVVLLLVVGSVGLGTLACIRLFRGRSGWAYRRLHDDA</sequence>
<dbReference type="GO" id="GO:0051999">
    <property type="term" value="P:mannosyl-inositol phosphorylceramide biosynthetic process"/>
    <property type="evidence" value="ECO:0007669"/>
    <property type="project" value="TreeGrafter"/>
</dbReference>
<dbReference type="GO" id="GO:0000030">
    <property type="term" value="F:mannosyltransferase activity"/>
    <property type="evidence" value="ECO:0007669"/>
    <property type="project" value="TreeGrafter"/>
</dbReference>
<evidence type="ECO:0000256" key="7">
    <source>
        <dbReference type="SAM" id="Phobius"/>
    </source>
</evidence>
<feature type="transmembrane region" description="Helical" evidence="7">
    <location>
        <begin position="287"/>
        <end position="309"/>
    </location>
</feature>
<keyword evidence="4 7" id="KW-0812">Transmembrane</keyword>
<name>A0AA40F6F1_9PEZI</name>
<evidence type="ECO:0000313" key="9">
    <source>
        <dbReference type="Proteomes" id="UP001172155"/>
    </source>
</evidence>
<dbReference type="InterPro" id="IPR051706">
    <property type="entry name" value="Glycosyltransferase_domain"/>
</dbReference>
<comment type="caution">
    <text evidence="8">The sequence shown here is derived from an EMBL/GenBank/DDBJ whole genome shotgun (WGS) entry which is preliminary data.</text>
</comment>
<evidence type="ECO:0000256" key="2">
    <source>
        <dbReference type="ARBA" id="ARBA00009003"/>
    </source>
</evidence>
<proteinExistence type="inferred from homology"/>
<organism evidence="8 9">
    <name type="scientific">Schizothecium vesticola</name>
    <dbReference type="NCBI Taxonomy" id="314040"/>
    <lineage>
        <taxon>Eukaryota</taxon>
        <taxon>Fungi</taxon>
        <taxon>Dikarya</taxon>
        <taxon>Ascomycota</taxon>
        <taxon>Pezizomycotina</taxon>
        <taxon>Sordariomycetes</taxon>
        <taxon>Sordariomycetidae</taxon>
        <taxon>Sordariales</taxon>
        <taxon>Schizotheciaceae</taxon>
        <taxon>Schizothecium</taxon>
    </lineage>
</organism>
<dbReference type="Gene3D" id="3.90.550.20">
    <property type="match status" value="1"/>
</dbReference>
<dbReference type="Proteomes" id="UP001172155">
    <property type="component" value="Unassembled WGS sequence"/>
</dbReference>
<dbReference type="PANTHER" id="PTHR32385:SF20">
    <property type="entry name" value="MANNOSYL PHOSPHORYLINOSITOL CERAMIDE SYNTHASE CSH1-RELATED"/>
    <property type="match status" value="1"/>
</dbReference>
<dbReference type="Pfam" id="PF04488">
    <property type="entry name" value="Gly_transf_sug"/>
    <property type="match status" value="1"/>
</dbReference>
<keyword evidence="3 8" id="KW-0808">Transferase</keyword>
<keyword evidence="5 7" id="KW-1133">Transmembrane helix</keyword>
<keyword evidence="9" id="KW-1185">Reference proteome</keyword>
<evidence type="ECO:0000256" key="5">
    <source>
        <dbReference type="ARBA" id="ARBA00022989"/>
    </source>
</evidence>
<gene>
    <name evidence="8" type="ORF">B0T18DRAFT_80046</name>
</gene>
<comment type="similarity">
    <text evidence="2">Belongs to the glycosyltransferase 32 family.</text>
</comment>
<dbReference type="InterPro" id="IPR007577">
    <property type="entry name" value="GlycoTrfase_DXD_sugar-bd_CS"/>
</dbReference>
<dbReference type="GO" id="GO:0016020">
    <property type="term" value="C:membrane"/>
    <property type="evidence" value="ECO:0007669"/>
    <property type="project" value="UniProtKB-SubCell"/>
</dbReference>
<dbReference type="AlphaFoldDB" id="A0AA40F6F1"/>
<accession>A0AA40F6F1</accession>
<dbReference type="PANTHER" id="PTHR32385">
    <property type="entry name" value="MANNOSYL PHOSPHORYLINOSITOL CERAMIDE SYNTHASE"/>
    <property type="match status" value="1"/>
</dbReference>
<evidence type="ECO:0000256" key="3">
    <source>
        <dbReference type="ARBA" id="ARBA00022679"/>
    </source>
</evidence>
<protein>
    <submittedName>
        <fullName evidence="8">Nucleotide-diphospho-sugar transferase</fullName>
    </submittedName>
</protein>
<dbReference type="InterPro" id="IPR029044">
    <property type="entry name" value="Nucleotide-diphossugar_trans"/>
</dbReference>
<evidence type="ECO:0000313" key="8">
    <source>
        <dbReference type="EMBL" id="KAK0751931.1"/>
    </source>
</evidence>
<dbReference type="SUPFAM" id="SSF53448">
    <property type="entry name" value="Nucleotide-diphospho-sugar transferases"/>
    <property type="match status" value="1"/>
</dbReference>
<comment type="subcellular location">
    <subcellularLocation>
        <location evidence="1">Membrane</location>
    </subcellularLocation>
</comment>
<evidence type="ECO:0000256" key="1">
    <source>
        <dbReference type="ARBA" id="ARBA00004370"/>
    </source>
</evidence>
<reference evidence="8" key="1">
    <citation type="submission" date="2023-06" db="EMBL/GenBank/DDBJ databases">
        <title>Genome-scale phylogeny and comparative genomics of the fungal order Sordariales.</title>
        <authorList>
            <consortium name="Lawrence Berkeley National Laboratory"/>
            <person name="Hensen N."/>
            <person name="Bonometti L."/>
            <person name="Westerberg I."/>
            <person name="Brannstrom I.O."/>
            <person name="Guillou S."/>
            <person name="Cros-Aarteil S."/>
            <person name="Calhoun S."/>
            <person name="Haridas S."/>
            <person name="Kuo A."/>
            <person name="Mondo S."/>
            <person name="Pangilinan J."/>
            <person name="Riley R."/>
            <person name="LaButti K."/>
            <person name="Andreopoulos B."/>
            <person name="Lipzen A."/>
            <person name="Chen C."/>
            <person name="Yanf M."/>
            <person name="Daum C."/>
            <person name="Ng V."/>
            <person name="Clum A."/>
            <person name="Steindorff A."/>
            <person name="Ohm R."/>
            <person name="Martin F."/>
            <person name="Silar P."/>
            <person name="Natvig D."/>
            <person name="Lalanne C."/>
            <person name="Gautier V."/>
            <person name="Ament-velasquez S.L."/>
            <person name="Kruys A."/>
            <person name="Hutchinson M.I."/>
            <person name="Powell A.J."/>
            <person name="Barry K."/>
            <person name="Miller A.N."/>
            <person name="Grigoriev I.V."/>
            <person name="Debuchy R."/>
            <person name="Gladieux P."/>
            <person name="Thoren M.H."/>
            <person name="Johannesson H."/>
        </authorList>
    </citation>
    <scope>NUCLEOTIDE SEQUENCE</scope>
    <source>
        <strain evidence="8">SMH3187-1</strain>
    </source>
</reference>
<dbReference type="EMBL" id="JAUKUD010000002">
    <property type="protein sequence ID" value="KAK0751931.1"/>
    <property type="molecule type" value="Genomic_DNA"/>
</dbReference>